<keyword evidence="3" id="KW-1185">Reference proteome</keyword>
<feature type="transmembrane region" description="Helical" evidence="1">
    <location>
        <begin position="119"/>
        <end position="137"/>
    </location>
</feature>
<keyword evidence="1" id="KW-1133">Transmembrane helix</keyword>
<feature type="transmembrane region" description="Helical" evidence="1">
    <location>
        <begin position="78"/>
        <end position="99"/>
    </location>
</feature>
<feature type="transmembrane region" description="Helical" evidence="1">
    <location>
        <begin position="149"/>
        <end position="167"/>
    </location>
</feature>
<keyword evidence="1" id="KW-0472">Membrane</keyword>
<evidence type="ECO:0000313" key="3">
    <source>
        <dbReference type="Proteomes" id="UP000528964"/>
    </source>
</evidence>
<gene>
    <name evidence="2" type="ORF">GGR24_001647</name>
</gene>
<feature type="transmembrane region" description="Helical" evidence="1">
    <location>
        <begin position="12"/>
        <end position="33"/>
    </location>
</feature>
<feature type="transmembrane region" description="Helical" evidence="1">
    <location>
        <begin position="45"/>
        <end position="66"/>
    </location>
</feature>
<sequence>MSQLAANHEAFVHVRMIVGVVVGLGVGRLLTGLARFVQHPSRETIYPVHLGWALFVLLGIAHFWWFEYRLSAAPVWSFQLYLFLIFYACLLFLATTLLFPDKMDEYAGYRDYFMSRRAWFFGLLALIFIVDFADTSLKGGAYLDTLGPVYPYRNAGFILAFALGAFSSDRRLHAALVSLALAAQLSWIFWLYDVL</sequence>
<reference evidence="2 3" key="1">
    <citation type="submission" date="2020-08" db="EMBL/GenBank/DDBJ databases">
        <title>Genomic Encyclopedia of Type Strains, Phase IV (KMG-IV): sequencing the most valuable type-strain genomes for metagenomic binning, comparative biology and taxonomic classification.</title>
        <authorList>
            <person name="Goeker M."/>
        </authorList>
    </citation>
    <scope>NUCLEOTIDE SEQUENCE [LARGE SCALE GENOMIC DNA]</scope>
    <source>
        <strain evidence="2 3">DSM 25481</strain>
    </source>
</reference>
<dbReference type="RefSeq" id="WP_428978221.1">
    <property type="nucleotide sequence ID" value="NZ_JACIDR010000002.1"/>
</dbReference>
<evidence type="ECO:0000256" key="1">
    <source>
        <dbReference type="SAM" id="Phobius"/>
    </source>
</evidence>
<comment type="caution">
    <text evidence="2">The sequence shown here is derived from an EMBL/GenBank/DDBJ whole genome shotgun (WGS) entry which is preliminary data.</text>
</comment>
<protein>
    <submittedName>
        <fullName evidence="2">Uncharacterized protein</fullName>
    </submittedName>
</protein>
<feature type="transmembrane region" description="Helical" evidence="1">
    <location>
        <begin position="174"/>
        <end position="192"/>
    </location>
</feature>
<organism evidence="2 3">
    <name type="scientific">Hansschlegelia beijingensis</name>
    <dbReference type="NCBI Taxonomy" id="1133344"/>
    <lineage>
        <taxon>Bacteria</taxon>
        <taxon>Pseudomonadati</taxon>
        <taxon>Pseudomonadota</taxon>
        <taxon>Alphaproteobacteria</taxon>
        <taxon>Hyphomicrobiales</taxon>
        <taxon>Methylopilaceae</taxon>
        <taxon>Hansschlegelia</taxon>
    </lineage>
</organism>
<evidence type="ECO:0000313" key="2">
    <source>
        <dbReference type="EMBL" id="MBB3972990.1"/>
    </source>
</evidence>
<name>A0A7W6D241_9HYPH</name>
<keyword evidence="1" id="KW-0812">Transmembrane</keyword>
<dbReference type="Proteomes" id="UP000528964">
    <property type="component" value="Unassembled WGS sequence"/>
</dbReference>
<dbReference type="EMBL" id="JACIDR010000002">
    <property type="protein sequence ID" value="MBB3972990.1"/>
    <property type="molecule type" value="Genomic_DNA"/>
</dbReference>
<accession>A0A7W6D241</accession>
<proteinExistence type="predicted"/>
<dbReference type="AlphaFoldDB" id="A0A7W6D241"/>